<dbReference type="Pfam" id="PF01553">
    <property type="entry name" value="Acyltransferase"/>
    <property type="match status" value="1"/>
</dbReference>
<dbReference type="GO" id="GO:0016746">
    <property type="term" value="F:acyltransferase activity"/>
    <property type="evidence" value="ECO:0007669"/>
    <property type="project" value="UniProtKB-KW"/>
</dbReference>
<reference evidence="4 5" key="1">
    <citation type="journal article" date="2019" name="Int. J. Syst. Evol. Microbiol.">
        <title>The Global Catalogue of Microorganisms (GCM) 10K type strain sequencing project: providing services to taxonomists for standard genome sequencing and annotation.</title>
        <authorList>
            <consortium name="The Broad Institute Genomics Platform"/>
            <consortium name="The Broad Institute Genome Sequencing Center for Infectious Disease"/>
            <person name="Wu L."/>
            <person name="Ma J."/>
        </authorList>
    </citation>
    <scope>NUCLEOTIDE SEQUENCE [LARGE SCALE GENOMIC DNA]</scope>
    <source>
        <strain evidence="4 5">JCM 9383</strain>
    </source>
</reference>
<keyword evidence="5" id="KW-1185">Reference proteome</keyword>
<dbReference type="EMBL" id="BAAAUX010000016">
    <property type="protein sequence ID" value="GAA2800400.1"/>
    <property type="molecule type" value="Genomic_DNA"/>
</dbReference>
<dbReference type="PANTHER" id="PTHR10434">
    <property type="entry name" value="1-ACYL-SN-GLYCEROL-3-PHOSPHATE ACYLTRANSFERASE"/>
    <property type="match status" value="1"/>
</dbReference>
<evidence type="ECO:0000313" key="4">
    <source>
        <dbReference type="EMBL" id="GAA2800400.1"/>
    </source>
</evidence>
<dbReference type="CDD" id="cd07989">
    <property type="entry name" value="LPLAT_AGPAT-like"/>
    <property type="match status" value="1"/>
</dbReference>
<accession>A0ABN3VGE9</accession>
<keyword evidence="2 4" id="KW-0012">Acyltransferase</keyword>
<dbReference type="SMART" id="SM00563">
    <property type="entry name" value="PlsC"/>
    <property type="match status" value="1"/>
</dbReference>
<dbReference type="InterPro" id="IPR002123">
    <property type="entry name" value="Plipid/glycerol_acylTrfase"/>
</dbReference>
<organism evidence="4 5">
    <name type="scientific">Saccharopolyspora taberi</name>
    <dbReference type="NCBI Taxonomy" id="60895"/>
    <lineage>
        <taxon>Bacteria</taxon>
        <taxon>Bacillati</taxon>
        <taxon>Actinomycetota</taxon>
        <taxon>Actinomycetes</taxon>
        <taxon>Pseudonocardiales</taxon>
        <taxon>Pseudonocardiaceae</taxon>
        <taxon>Saccharopolyspora</taxon>
    </lineage>
</organism>
<evidence type="ECO:0000259" key="3">
    <source>
        <dbReference type="SMART" id="SM00563"/>
    </source>
</evidence>
<feature type="domain" description="Phospholipid/glycerol acyltransferase" evidence="3">
    <location>
        <begin position="34"/>
        <end position="153"/>
    </location>
</feature>
<keyword evidence="1" id="KW-0808">Transferase</keyword>
<proteinExistence type="predicted"/>
<sequence length="223" mass="23809">MLYAVTKRFVGSLARAVYRPTVIDADKVPATGPVILAPNHLAVADSFIVPLVLPRPVAFLAKAEYFQGTGLRGGISRWLFSSLGAIPVERGRGRAAREALDAAEKVLAGGGAFGIHPEGTRSPDGRLYRGRTGVARLALSSGAPVVPVALEGTDRLQPIGTRIPRIRPVTVRFGDPLDFSRYDGMENSLPVLRSITDEIMYAIAELSGQEYVDKYQQPGAAAA</sequence>
<gene>
    <name evidence="4" type="ORF">GCM10010470_39400</name>
</gene>
<evidence type="ECO:0000256" key="2">
    <source>
        <dbReference type="ARBA" id="ARBA00023315"/>
    </source>
</evidence>
<comment type="caution">
    <text evidence="4">The sequence shown here is derived from an EMBL/GenBank/DDBJ whole genome shotgun (WGS) entry which is preliminary data.</text>
</comment>
<dbReference type="Proteomes" id="UP001500979">
    <property type="component" value="Unassembled WGS sequence"/>
</dbReference>
<dbReference type="PANTHER" id="PTHR10434:SF11">
    <property type="entry name" value="1-ACYL-SN-GLYCEROL-3-PHOSPHATE ACYLTRANSFERASE"/>
    <property type="match status" value="1"/>
</dbReference>
<evidence type="ECO:0000313" key="5">
    <source>
        <dbReference type="Proteomes" id="UP001500979"/>
    </source>
</evidence>
<name>A0ABN3VGE9_9PSEU</name>
<dbReference type="SUPFAM" id="SSF69593">
    <property type="entry name" value="Glycerol-3-phosphate (1)-acyltransferase"/>
    <property type="match status" value="1"/>
</dbReference>
<dbReference type="RefSeq" id="WP_344681774.1">
    <property type="nucleotide sequence ID" value="NZ_BAAAUX010000016.1"/>
</dbReference>
<evidence type="ECO:0000256" key="1">
    <source>
        <dbReference type="ARBA" id="ARBA00022679"/>
    </source>
</evidence>
<protein>
    <submittedName>
        <fullName evidence="4">Lysophospholipid acyltransferase family protein</fullName>
    </submittedName>
</protein>